<dbReference type="InterPro" id="IPR002765">
    <property type="entry name" value="UPF0145_YbjQ-like"/>
</dbReference>
<dbReference type="RefSeq" id="WP_303306163.1">
    <property type="nucleotide sequence ID" value="NZ_JAODOP010000004.1"/>
</dbReference>
<dbReference type="Proteomes" id="UP001337305">
    <property type="component" value="Unassembled WGS sequence"/>
</dbReference>
<proteinExistence type="inferred from homology"/>
<gene>
    <name evidence="2" type="ORF">N1F79_11835</name>
</gene>
<dbReference type="PANTHER" id="PTHR34068:SF1">
    <property type="entry name" value="UPF0145 PROTEIN YBJQ"/>
    <property type="match status" value="1"/>
</dbReference>
<protein>
    <submittedName>
        <fullName evidence="2">YbjQ family protein</fullName>
    </submittedName>
</protein>
<reference evidence="2 3" key="1">
    <citation type="submission" date="2022-09" db="EMBL/GenBank/DDBJ databases">
        <title>Genome sequencing of Flavivirga sp. MEBiC05379.</title>
        <authorList>
            <person name="Oh H.-M."/>
            <person name="Kwon K.K."/>
            <person name="Park M.J."/>
            <person name="Yang S.-H."/>
        </authorList>
    </citation>
    <scope>NUCLEOTIDE SEQUENCE [LARGE SCALE GENOMIC DNA]</scope>
    <source>
        <strain evidence="2 3">MEBiC05379</strain>
    </source>
</reference>
<evidence type="ECO:0000256" key="1">
    <source>
        <dbReference type="ARBA" id="ARBA00010751"/>
    </source>
</evidence>
<comment type="caution">
    <text evidence="2">The sequence shown here is derived from an EMBL/GenBank/DDBJ whole genome shotgun (WGS) entry which is preliminary data.</text>
</comment>
<sequence>MVLTTTNSIEGHTIQDYLGIVTGVNASMPKATFSFNMNKYYQSYEKKVDESKEEAFQKLKKNAINLKANAVVGISIDVETNPTSGIIIVSITGTAVKII</sequence>
<keyword evidence="3" id="KW-1185">Reference proteome</keyword>
<dbReference type="SUPFAM" id="SSF117782">
    <property type="entry name" value="YbjQ-like"/>
    <property type="match status" value="1"/>
</dbReference>
<comment type="similarity">
    <text evidence="1">Belongs to the UPF0145 family.</text>
</comment>
<evidence type="ECO:0000313" key="2">
    <source>
        <dbReference type="EMBL" id="MEF3833824.1"/>
    </source>
</evidence>
<evidence type="ECO:0000313" key="3">
    <source>
        <dbReference type="Proteomes" id="UP001337305"/>
    </source>
</evidence>
<organism evidence="2 3">
    <name type="scientific">Flavivirga spongiicola</name>
    <dbReference type="NCBI Taxonomy" id="421621"/>
    <lineage>
        <taxon>Bacteria</taxon>
        <taxon>Pseudomonadati</taxon>
        <taxon>Bacteroidota</taxon>
        <taxon>Flavobacteriia</taxon>
        <taxon>Flavobacteriales</taxon>
        <taxon>Flavobacteriaceae</taxon>
        <taxon>Flavivirga</taxon>
    </lineage>
</organism>
<dbReference type="EMBL" id="JAODOP010000004">
    <property type="protein sequence ID" value="MEF3833824.1"/>
    <property type="molecule type" value="Genomic_DNA"/>
</dbReference>
<name>A0ABU7XSX1_9FLAO</name>
<dbReference type="InterPro" id="IPR035439">
    <property type="entry name" value="UPF0145_dom_sf"/>
</dbReference>
<dbReference type="Gene3D" id="3.30.110.70">
    <property type="entry name" value="Hypothetical protein apc22750. Chain B"/>
    <property type="match status" value="1"/>
</dbReference>
<dbReference type="PANTHER" id="PTHR34068">
    <property type="entry name" value="UPF0145 PROTEIN YBJQ"/>
    <property type="match status" value="1"/>
</dbReference>
<accession>A0ABU7XSX1</accession>
<dbReference type="Pfam" id="PF01906">
    <property type="entry name" value="YbjQ_1"/>
    <property type="match status" value="1"/>
</dbReference>